<dbReference type="GO" id="GO:0016887">
    <property type="term" value="F:ATP hydrolysis activity"/>
    <property type="evidence" value="ECO:0007669"/>
    <property type="project" value="InterPro"/>
</dbReference>
<keyword evidence="2" id="KW-0547">Nucleotide-binding</keyword>
<dbReference type="CDD" id="cd00009">
    <property type="entry name" value="AAA"/>
    <property type="match status" value="1"/>
</dbReference>
<dbReference type="InterPro" id="IPR000641">
    <property type="entry name" value="CbxX/CfxQ"/>
</dbReference>
<sequence>MNGRTVPVTCPPGVTGGHSPQLTEGRAMKNRHGRNGADIRTAENRIQCELGKLTPDDRLITAFRMAEIARERGQEMKINGATDEIHQILYLAARKAGVPVESVPPAALHISRELWECAERLWDQYRAEQERATQPPAQTGPPGQPPALYELDALIGLESVKRQMHQRVAGIRNTQRRLAQGLRTASMSHHLVFTGSPGTGKTTVARLIGTIYQELGILKKGHVVEVGRSDLVGAYIGHTEKKTSAVIKQARHGVLFIDEAYALTKADSKRDFGKETIETLLTAMENRREELVVIAAGYTDEMQTFLKSNPGLASRFKTIVPFPDYSPYELVEILKHLCTENHYTLSTPAMRQARAIFDRLYEGRDRTFANGRVARNFFEMATQNQADRLGRSMTEPGREALMRLEPTDLPEPGALI</sequence>
<dbReference type="PRINTS" id="PR00819">
    <property type="entry name" value="CBXCFQXSUPER"/>
</dbReference>
<reference evidence="6 7" key="1">
    <citation type="submission" date="2019-06" db="EMBL/GenBank/DDBJ databases">
        <title>Metagenome assembled Genome of Spiribacter salinus SL48-SHIP from the microbial mat of Salt Lake 48 (Novosibirsk region, Russia).</title>
        <authorList>
            <person name="Shipova A."/>
            <person name="Rozanov A.S."/>
            <person name="Bryanskaya A.V."/>
            <person name="Peltek S.E."/>
        </authorList>
    </citation>
    <scope>NUCLEOTIDE SEQUENCE [LARGE SCALE GENOMIC DNA]</scope>
    <source>
        <strain evidence="6">SL48-SHIP-2</strain>
    </source>
</reference>
<dbReference type="InterPro" id="IPR041627">
    <property type="entry name" value="AAA_lid_6"/>
</dbReference>
<comment type="similarity">
    <text evidence="1">Belongs to the CbxX/CfxQ family.</text>
</comment>
<dbReference type="EMBL" id="VIFK01000050">
    <property type="protein sequence ID" value="TQE99608.1"/>
    <property type="molecule type" value="Genomic_DNA"/>
</dbReference>
<gene>
    <name evidence="6" type="ORF">FKY71_07775</name>
</gene>
<dbReference type="InterPro" id="IPR003959">
    <property type="entry name" value="ATPase_AAA_core"/>
</dbReference>
<dbReference type="GO" id="GO:0005524">
    <property type="term" value="F:ATP binding"/>
    <property type="evidence" value="ECO:0007669"/>
    <property type="project" value="UniProtKB-KW"/>
</dbReference>
<evidence type="ECO:0000256" key="4">
    <source>
        <dbReference type="SAM" id="MobiDB-lite"/>
    </source>
</evidence>
<accession>A0A540VS91</accession>
<evidence type="ECO:0000313" key="6">
    <source>
        <dbReference type="EMBL" id="TQE99608.1"/>
    </source>
</evidence>
<proteinExistence type="inferred from homology"/>
<dbReference type="Pfam" id="PF17866">
    <property type="entry name" value="AAA_lid_6"/>
    <property type="match status" value="1"/>
</dbReference>
<comment type="caution">
    <text evidence="6">The sequence shown here is derived from an EMBL/GenBank/DDBJ whole genome shotgun (WGS) entry which is preliminary data.</text>
</comment>
<dbReference type="AlphaFoldDB" id="A0A540VS91"/>
<dbReference type="Proteomes" id="UP000315400">
    <property type="component" value="Unassembled WGS sequence"/>
</dbReference>
<dbReference type="Pfam" id="PF00004">
    <property type="entry name" value="AAA"/>
    <property type="match status" value="1"/>
</dbReference>
<dbReference type="SUPFAM" id="SSF52540">
    <property type="entry name" value="P-loop containing nucleoside triphosphate hydrolases"/>
    <property type="match status" value="1"/>
</dbReference>
<feature type="domain" description="AAA+ ATPase" evidence="5">
    <location>
        <begin position="187"/>
        <end position="324"/>
    </location>
</feature>
<protein>
    <submittedName>
        <fullName evidence="6">AAA family ATPase</fullName>
    </submittedName>
</protein>
<evidence type="ECO:0000256" key="1">
    <source>
        <dbReference type="ARBA" id="ARBA00010378"/>
    </source>
</evidence>
<dbReference type="InterPro" id="IPR003593">
    <property type="entry name" value="AAA+_ATPase"/>
</dbReference>
<evidence type="ECO:0000256" key="3">
    <source>
        <dbReference type="ARBA" id="ARBA00022840"/>
    </source>
</evidence>
<dbReference type="SMART" id="SM00382">
    <property type="entry name" value="AAA"/>
    <property type="match status" value="1"/>
</dbReference>
<dbReference type="Gene3D" id="1.10.8.60">
    <property type="match status" value="1"/>
</dbReference>
<dbReference type="InterPro" id="IPR027417">
    <property type="entry name" value="P-loop_NTPase"/>
</dbReference>
<dbReference type="Gene3D" id="3.40.50.300">
    <property type="entry name" value="P-loop containing nucleotide triphosphate hydrolases"/>
    <property type="match status" value="1"/>
</dbReference>
<evidence type="ECO:0000259" key="5">
    <source>
        <dbReference type="SMART" id="SM00382"/>
    </source>
</evidence>
<dbReference type="FunFam" id="3.40.50.300:FF:000216">
    <property type="entry name" value="Type VII secretion ATPase EccA"/>
    <property type="match status" value="1"/>
</dbReference>
<dbReference type="InterPro" id="IPR050773">
    <property type="entry name" value="CbxX/CfxQ_RuBisCO_ESX"/>
</dbReference>
<keyword evidence="3" id="KW-0067">ATP-binding</keyword>
<organism evidence="6 7">
    <name type="scientific">Spiribacter salinus</name>
    <dbReference type="NCBI Taxonomy" id="1335746"/>
    <lineage>
        <taxon>Bacteria</taxon>
        <taxon>Pseudomonadati</taxon>
        <taxon>Pseudomonadota</taxon>
        <taxon>Gammaproteobacteria</taxon>
        <taxon>Chromatiales</taxon>
        <taxon>Ectothiorhodospiraceae</taxon>
        <taxon>Spiribacter</taxon>
    </lineage>
</organism>
<dbReference type="PANTHER" id="PTHR43392">
    <property type="entry name" value="AAA-TYPE ATPASE FAMILY PROTEIN / ANKYRIN REPEAT FAMILY PROTEIN"/>
    <property type="match status" value="1"/>
</dbReference>
<name>A0A540VS91_9GAMM</name>
<evidence type="ECO:0000256" key="2">
    <source>
        <dbReference type="ARBA" id="ARBA00022741"/>
    </source>
</evidence>
<feature type="region of interest" description="Disordered" evidence="4">
    <location>
        <begin position="1"/>
        <end position="25"/>
    </location>
</feature>
<evidence type="ECO:0000313" key="7">
    <source>
        <dbReference type="Proteomes" id="UP000315400"/>
    </source>
</evidence>
<dbReference type="PANTHER" id="PTHR43392:SF2">
    <property type="entry name" value="AAA-TYPE ATPASE FAMILY PROTEIN _ ANKYRIN REPEAT FAMILY PROTEIN"/>
    <property type="match status" value="1"/>
</dbReference>